<dbReference type="Proteomes" id="UP000440224">
    <property type="component" value="Unassembled WGS sequence"/>
</dbReference>
<evidence type="ECO:0000313" key="3">
    <source>
        <dbReference type="Proteomes" id="UP000440224"/>
    </source>
</evidence>
<dbReference type="CDD" id="cd00448">
    <property type="entry name" value="YjgF_YER057c_UK114_family"/>
    <property type="match status" value="1"/>
</dbReference>
<dbReference type="InterPro" id="IPR035959">
    <property type="entry name" value="RutC-like_sf"/>
</dbReference>
<accession>A0A6N7PP91</accession>
<evidence type="ECO:0000313" key="2">
    <source>
        <dbReference type="EMBL" id="MRG91975.1"/>
    </source>
</evidence>
<comment type="caution">
    <text evidence="2">The sequence shown here is derived from an EMBL/GenBank/DDBJ whole genome shotgun (WGS) entry which is preliminary data.</text>
</comment>
<dbReference type="GO" id="GO:0019239">
    <property type="term" value="F:deaminase activity"/>
    <property type="evidence" value="ECO:0007669"/>
    <property type="project" value="TreeGrafter"/>
</dbReference>
<dbReference type="PANTHER" id="PTHR11803:SF58">
    <property type="entry name" value="PROTEIN HMF1-RELATED"/>
    <property type="match status" value="1"/>
</dbReference>
<keyword evidence="3" id="KW-1185">Reference proteome</keyword>
<dbReference type="EMBL" id="WJIE01000002">
    <property type="protein sequence ID" value="MRG91975.1"/>
    <property type="molecule type" value="Genomic_DNA"/>
</dbReference>
<gene>
    <name evidence="2" type="ORF">GF068_08560</name>
</gene>
<dbReference type="AlphaFoldDB" id="A0A6N7PP91"/>
<dbReference type="PANTHER" id="PTHR11803">
    <property type="entry name" value="2-IMINOBUTANOATE/2-IMINOPROPANOATE DEAMINASE RIDA"/>
    <property type="match status" value="1"/>
</dbReference>
<comment type="similarity">
    <text evidence="1">Belongs to the RutC family.</text>
</comment>
<dbReference type="InterPro" id="IPR006175">
    <property type="entry name" value="YjgF/YER057c/UK114"/>
</dbReference>
<dbReference type="Pfam" id="PF01042">
    <property type="entry name" value="Ribonuc_L-PSP"/>
    <property type="match status" value="1"/>
</dbReference>
<evidence type="ECO:0000256" key="1">
    <source>
        <dbReference type="ARBA" id="ARBA00010552"/>
    </source>
</evidence>
<dbReference type="GO" id="GO:0005829">
    <property type="term" value="C:cytosol"/>
    <property type="evidence" value="ECO:0007669"/>
    <property type="project" value="TreeGrafter"/>
</dbReference>
<reference evidence="2 3" key="1">
    <citation type="submission" date="2019-10" db="EMBL/GenBank/DDBJ databases">
        <title>A soil myxobacterium in the family Polyangiaceae.</title>
        <authorList>
            <person name="Li Y."/>
            <person name="Wang J."/>
        </authorList>
    </citation>
    <scope>NUCLEOTIDE SEQUENCE [LARGE SCALE GENOMIC DNA]</scope>
    <source>
        <strain evidence="2 3">DSM 14734</strain>
    </source>
</reference>
<name>A0A6N7PP91_9BACT</name>
<protein>
    <submittedName>
        <fullName evidence="2">RidA family protein</fullName>
    </submittedName>
</protein>
<sequence length="139" mass="14673">MNDKLTFVNPEGFVPPKGYSNGALVSGPTLFVAGQVGWNARCEFETDDLAEQFAQALDNVIAVVRAAGGEPTDLAKMTVYVTDLDAYRGSLKAIGQAWRARLGKHFPAMALLGVAGLVERRAKVEIEAVAVLRGAPGAA</sequence>
<dbReference type="RefSeq" id="WP_153818820.1">
    <property type="nucleotide sequence ID" value="NZ_WJIE01000002.1"/>
</dbReference>
<proteinExistence type="inferred from homology"/>
<dbReference type="Gene3D" id="3.30.1330.40">
    <property type="entry name" value="RutC-like"/>
    <property type="match status" value="1"/>
</dbReference>
<organism evidence="2 3">
    <name type="scientific">Polyangium spumosum</name>
    <dbReference type="NCBI Taxonomy" id="889282"/>
    <lineage>
        <taxon>Bacteria</taxon>
        <taxon>Pseudomonadati</taxon>
        <taxon>Myxococcota</taxon>
        <taxon>Polyangia</taxon>
        <taxon>Polyangiales</taxon>
        <taxon>Polyangiaceae</taxon>
        <taxon>Polyangium</taxon>
    </lineage>
</organism>
<dbReference type="SUPFAM" id="SSF55298">
    <property type="entry name" value="YjgF-like"/>
    <property type="match status" value="1"/>
</dbReference>
<dbReference type="OrthoDB" id="9803101at2"/>